<name>A0A8T0J1G1_CERPU</name>
<comment type="caution">
    <text evidence="1">The sequence shown here is derived from an EMBL/GenBank/DDBJ whole genome shotgun (WGS) entry which is preliminary data.</text>
</comment>
<accession>A0A8T0J1G1</accession>
<dbReference type="PANTHER" id="PTHR31579:SF1">
    <property type="entry name" value="OS03G0796600 PROTEIN"/>
    <property type="match status" value="1"/>
</dbReference>
<evidence type="ECO:0000313" key="2">
    <source>
        <dbReference type="Proteomes" id="UP000822688"/>
    </source>
</evidence>
<keyword evidence="2" id="KW-1185">Reference proteome</keyword>
<dbReference type="AlphaFoldDB" id="A0A8T0J1G1"/>
<dbReference type="EMBL" id="CM026422">
    <property type="protein sequence ID" value="KAG0588798.1"/>
    <property type="molecule type" value="Genomic_DNA"/>
</dbReference>
<gene>
    <name evidence="1" type="ORF">KC19_2G269800</name>
</gene>
<sequence length="407" mass="44580">MAPVVKRNGKMGLLSTQLRACGAMGSGGSEAVAGSEAGKSRSKRIGNGVDVENRFGRECVSSGSEHEVNSVCLGAMVDRFLEDGAGGGRSVMRSRCSCKSMCECDFDEYKASQLGGELSEILQDLVPGVSVTERVLVCEVEKAIAEVVAAEGGVTTCLRRQVMKHLRTSGYNAAICKSRWEHVGSFPGGDYEYIDVVFAGKSERIMVDIEFRAQFEIARPSSSYNAVVQVLPAVFVGKADRLFQIVNIMSDAVKQSLKKSGLDLPPWRKPEYMRAKWFSSYRRTTNDTVHKAHGEDMANNISRIAVRDQGWNARYTEEMEVDYLRVGERRAMKDLKNLIAKKPTEVVSAKAAAVPAVVNNSDWTPPALKPRVFQRRGQAGLASILREAGLTSSIRSLIKEQRMAIAV</sequence>
<dbReference type="InterPro" id="IPR006502">
    <property type="entry name" value="PDDEXK-like"/>
</dbReference>
<dbReference type="PANTHER" id="PTHR31579">
    <property type="entry name" value="OS03G0796600 PROTEIN"/>
    <property type="match status" value="1"/>
</dbReference>
<proteinExistence type="predicted"/>
<dbReference type="NCBIfam" id="TIGR01615">
    <property type="entry name" value="A_thal_3542"/>
    <property type="match status" value="1"/>
</dbReference>
<reference evidence="1" key="1">
    <citation type="submission" date="2020-06" db="EMBL/GenBank/DDBJ databases">
        <title>WGS assembly of Ceratodon purpureus strain R40.</title>
        <authorList>
            <person name="Carey S.B."/>
            <person name="Jenkins J."/>
            <person name="Shu S."/>
            <person name="Lovell J.T."/>
            <person name="Sreedasyam A."/>
            <person name="Maumus F."/>
            <person name="Tiley G.P."/>
            <person name="Fernandez-Pozo N."/>
            <person name="Barry K."/>
            <person name="Chen C."/>
            <person name="Wang M."/>
            <person name="Lipzen A."/>
            <person name="Daum C."/>
            <person name="Saski C.A."/>
            <person name="Payton A.C."/>
            <person name="Mcbreen J.C."/>
            <person name="Conrad R.E."/>
            <person name="Kollar L.M."/>
            <person name="Olsson S."/>
            <person name="Huttunen S."/>
            <person name="Landis J.B."/>
            <person name="Wickett N.J."/>
            <person name="Johnson M.G."/>
            <person name="Rensing S.A."/>
            <person name="Grimwood J."/>
            <person name="Schmutz J."/>
            <person name="Mcdaniel S.F."/>
        </authorList>
    </citation>
    <scope>NUCLEOTIDE SEQUENCE</scope>
    <source>
        <strain evidence="1">R40</strain>
    </source>
</reference>
<protein>
    <submittedName>
        <fullName evidence="1">Uncharacterized protein</fullName>
    </submittedName>
</protein>
<organism evidence="1 2">
    <name type="scientific">Ceratodon purpureus</name>
    <name type="common">Fire moss</name>
    <name type="synonym">Dicranum purpureum</name>
    <dbReference type="NCBI Taxonomy" id="3225"/>
    <lineage>
        <taxon>Eukaryota</taxon>
        <taxon>Viridiplantae</taxon>
        <taxon>Streptophyta</taxon>
        <taxon>Embryophyta</taxon>
        <taxon>Bryophyta</taxon>
        <taxon>Bryophytina</taxon>
        <taxon>Bryopsida</taxon>
        <taxon>Dicranidae</taxon>
        <taxon>Pseudoditrichales</taxon>
        <taxon>Ditrichaceae</taxon>
        <taxon>Ceratodon</taxon>
    </lineage>
</organism>
<dbReference type="Pfam" id="PF04720">
    <property type="entry name" value="PDDEXK_6"/>
    <property type="match status" value="1"/>
</dbReference>
<evidence type="ECO:0000313" key="1">
    <source>
        <dbReference type="EMBL" id="KAG0588798.1"/>
    </source>
</evidence>
<dbReference type="Proteomes" id="UP000822688">
    <property type="component" value="Chromosome 2"/>
</dbReference>